<proteinExistence type="inferred from homology"/>
<dbReference type="eggNOG" id="COG1345">
    <property type="taxonomic scope" value="Bacteria"/>
</dbReference>
<reference evidence="8 9" key="1">
    <citation type="journal article" date="2011" name="J. Bacteriol.">
        <title>Complete genome sequence of Polymorphum gilvum SL003B-26A1T, a crude oil-degrading bacterium from oil-polluted saline soil.</title>
        <authorList>
            <person name="Li S.G."/>
            <person name="Tang Y.Q."/>
            <person name="Nie Y."/>
            <person name="Cai M."/>
            <person name="Wu X.L."/>
        </authorList>
    </citation>
    <scope>NUCLEOTIDE SEQUENCE [LARGE SCALE GENOMIC DNA]</scope>
    <source>
        <strain evidence="9">LMG 25793 / CGMCC 1.9160 / SL003B-26A1</strain>
    </source>
</reference>
<keyword evidence="5" id="KW-0964">Secreted</keyword>
<evidence type="ECO:0000256" key="1">
    <source>
        <dbReference type="ARBA" id="ARBA00009764"/>
    </source>
</evidence>
<keyword evidence="8" id="KW-0969">Cilium</keyword>
<comment type="function">
    <text evidence="5">Required for morphogenesis and for the elongation of the flagellar filament by facilitating polymerization of the flagellin monomers at the tip of growing filament. Forms a capping structure, which prevents flagellin subunits (transported through the central channel of the flagellum) from leaking out without polymerization at the distal end.</text>
</comment>
<sequence>MATVSSSTSTTSYSYTSSGSSIDWNALIEVAVAAKTAPADRIDLQIASNETKLAAYQDMQALLQAILSVTDTIRGTTDSLTVKDDIFSLREAYLTAQGSVNAESAVVVTAQNGVNTGSYDLQILQLASVHKVAGDTFASNTEELGLSGTLSLALGDGDSVTYDIDETMSLKEIAALINANSTQSGIQASVVKVAEDSYRLVLSGTETGQEIVLSSLAGDIGSALGLTSEDGSFANEVQAAKDAVIRIDGIEITRKSNTIDDVIDGLTFNLYQITGEDASIAVEIANDLTSIKSAITDLVTAYNAYRDWALTQQATGSSGAASSDAVLFGDGTLRSANTQIAAALATLIDETSMALLGLSYDSQNKLVLNETTLNNALLNDLASVEKLLSFQMTSSSSDVALLSRSTAMPDSLTLDIVVDENGAIASVAVDGDASAFTVNGARIIGAKGTAYEGITFVFTGSASQSVELSFSSGLTEKLATAVAAVADSSSGTLAEIIANLTDKNTALEERASSIRSRAESYRSFLTQRYAAYQAAIEQANSTLTYLEALLNAGDD</sequence>
<accession>F2J620</accession>
<dbReference type="KEGG" id="pgv:SL003B_3964"/>
<keyword evidence="8" id="KW-0282">Flagellum</keyword>
<evidence type="ECO:0000313" key="9">
    <source>
        <dbReference type="Proteomes" id="UP000008130"/>
    </source>
</evidence>
<evidence type="ECO:0000313" key="8">
    <source>
        <dbReference type="EMBL" id="ADZ72384.1"/>
    </source>
</evidence>
<gene>
    <name evidence="8" type="ordered locus">SL003B_3964</name>
</gene>
<evidence type="ECO:0000256" key="5">
    <source>
        <dbReference type="RuleBase" id="RU362066"/>
    </source>
</evidence>
<feature type="domain" description="Flagellar hook-associated protein 2 C-terminal" evidence="7">
    <location>
        <begin position="240"/>
        <end position="541"/>
    </location>
</feature>
<dbReference type="InterPro" id="IPR010809">
    <property type="entry name" value="FliD_C"/>
</dbReference>
<dbReference type="GO" id="GO:0071973">
    <property type="term" value="P:bacterial-type flagellum-dependent cell motility"/>
    <property type="evidence" value="ECO:0007669"/>
    <property type="project" value="TreeGrafter"/>
</dbReference>
<dbReference type="GO" id="GO:0009424">
    <property type="term" value="C:bacterial-type flagellum hook"/>
    <property type="evidence" value="ECO:0007669"/>
    <property type="project" value="UniProtKB-UniRule"/>
</dbReference>
<dbReference type="InterPro" id="IPR040026">
    <property type="entry name" value="FliD"/>
</dbReference>
<keyword evidence="3" id="KW-0175">Coiled coil</keyword>
<dbReference type="RefSeq" id="WP_013654693.1">
    <property type="nucleotide sequence ID" value="NC_015259.1"/>
</dbReference>
<comment type="subunit">
    <text evidence="2 5">Homopentamer.</text>
</comment>
<dbReference type="AlphaFoldDB" id="F2J620"/>
<dbReference type="Pfam" id="PF07196">
    <property type="entry name" value="Flagellin_IN"/>
    <property type="match status" value="1"/>
</dbReference>
<dbReference type="HOGENOM" id="CLU_034841_0_0_5"/>
<comment type="subcellular location">
    <subcellularLocation>
        <location evidence="5">Secreted</location>
    </subcellularLocation>
    <subcellularLocation>
        <location evidence="5">Bacterial flagellum</location>
    </subcellularLocation>
</comment>
<dbReference type="InterPro" id="IPR003481">
    <property type="entry name" value="FliD_N"/>
</dbReference>
<dbReference type="Pfam" id="PF07195">
    <property type="entry name" value="FliD_C"/>
    <property type="match status" value="1"/>
</dbReference>
<name>F2J620_POLGS</name>
<keyword evidence="8" id="KW-0966">Cell projection</keyword>
<dbReference type="GO" id="GO:0005576">
    <property type="term" value="C:extracellular region"/>
    <property type="evidence" value="ECO:0007669"/>
    <property type="project" value="UniProtKB-SubCell"/>
</dbReference>
<dbReference type="PANTHER" id="PTHR30288">
    <property type="entry name" value="FLAGELLAR CAP/ASSEMBLY PROTEIN FLID"/>
    <property type="match status" value="1"/>
</dbReference>
<comment type="similarity">
    <text evidence="1 5">Belongs to the FliD family.</text>
</comment>
<keyword evidence="9" id="KW-1185">Reference proteome</keyword>
<dbReference type="EMBL" id="CP002568">
    <property type="protein sequence ID" value="ADZ72384.1"/>
    <property type="molecule type" value="Genomic_DNA"/>
</dbReference>
<keyword evidence="4 5" id="KW-0975">Bacterial flagellum</keyword>
<evidence type="ECO:0000256" key="3">
    <source>
        <dbReference type="ARBA" id="ARBA00023054"/>
    </source>
</evidence>
<evidence type="ECO:0000256" key="4">
    <source>
        <dbReference type="ARBA" id="ARBA00023143"/>
    </source>
</evidence>
<protein>
    <recommendedName>
        <fullName evidence="5">Flagellar hook-associated protein 2</fullName>
        <shortName evidence="5">HAP2</shortName>
    </recommendedName>
    <alternativeName>
        <fullName evidence="5">Flagellar cap protein</fullName>
    </alternativeName>
</protein>
<dbReference type="PANTHER" id="PTHR30288:SF0">
    <property type="entry name" value="FLAGELLAR HOOK-ASSOCIATED PROTEIN 2"/>
    <property type="match status" value="1"/>
</dbReference>
<dbReference type="GO" id="GO:0009421">
    <property type="term" value="C:bacterial-type flagellum filament cap"/>
    <property type="evidence" value="ECO:0007669"/>
    <property type="project" value="InterPro"/>
</dbReference>
<dbReference type="Proteomes" id="UP000008130">
    <property type="component" value="Chromosome"/>
</dbReference>
<dbReference type="GO" id="GO:0007155">
    <property type="term" value="P:cell adhesion"/>
    <property type="evidence" value="ECO:0007669"/>
    <property type="project" value="InterPro"/>
</dbReference>
<dbReference type="Pfam" id="PF02465">
    <property type="entry name" value="FliD_N"/>
    <property type="match status" value="1"/>
</dbReference>
<dbReference type="InterPro" id="IPR010810">
    <property type="entry name" value="Flagellin_hook_IN_motif"/>
</dbReference>
<dbReference type="STRING" id="991905.SL003B_3964"/>
<evidence type="ECO:0000256" key="2">
    <source>
        <dbReference type="ARBA" id="ARBA00011255"/>
    </source>
</evidence>
<organism evidence="8 9">
    <name type="scientific">Polymorphum gilvum (strain LMG 25793 / CGMCC 1.9160 / SL003B-26A1)</name>
    <dbReference type="NCBI Taxonomy" id="991905"/>
    <lineage>
        <taxon>Bacteria</taxon>
        <taxon>Pseudomonadati</taxon>
        <taxon>Pseudomonadota</taxon>
        <taxon>Alphaproteobacteria</taxon>
        <taxon>Rhodobacterales</taxon>
        <taxon>Paracoccaceae</taxon>
        <taxon>Polymorphum</taxon>
    </lineage>
</organism>
<evidence type="ECO:0000259" key="7">
    <source>
        <dbReference type="Pfam" id="PF07195"/>
    </source>
</evidence>
<feature type="domain" description="Flagellar hook-associated protein 2 N-terminal" evidence="6">
    <location>
        <begin position="20"/>
        <end position="130"/>
    </location>
</feature>
<dbReference type="OrthoDB" id="9812018at2"/>
<evidence type="ECO:0000259" key="6">
    <source>
        <dbReference type="Pfam" id="PF02465"/>
    </source>
</evidence>
<dbReference type="PATRIC" id="fig|991905.3.peg.4085"/>